<dbReference type="InterPro" id="IPR032245">
    <property type="entry name" value="RMI2"/>
</dbReference>
<keyword evidence="3" id="KW-0238">DNA-binding</keyword>
<dbReference type="GO" id="GO:0003677">
    <property type="term" value="F:DNA binding"/>
    <property type="evidence" value="ECO:0007669"/>
    <property type="project" value="UniProtKB-KW"/>
</dbReference>
<comment type="subcellular location">
    <subcellularLocation>
        <location evidence="1">Nucleus</location>
    </subcellularLocation>
</comment>
<evidence type="ECO:0000313" key="10">
    <source>
        <dbReference type="Proteomes" id="UP000694545"/>
    </source>
</evidence>
<evidence type="ECO:0000256" key="4">
    <source>
        <dbReference type="ARBA" id="ARBA00023242"/>
    </source>
</evidence>
<evidence type="ECO:0000256" key="1">
    <source>
        <dbReference type="ARBA" id="ARBA00004123"/>
    </source>
</evidence>
<dbReference type="PANTHER" id="PTHR33962:SF1">
    <property type="entry name" value="RECQ-MEDIATED GENOME INSTABILITY PROTEIN 2"/>
    <property type="match status" value="1"/>
</dbReference>
<dbReference type="GO" id="GO:2000042">
    <property type="term" value="P:negative regulation of double-strand break repair via homologous recombination"/>
    <property type="evidence" value="ECO:0007669"/>
    <property type="project" value="TreeGrafter"/>
</dbReference>
<comment type="similarity">
    <text evidence="6">Belongs to the RMI2 family.</text>
</comment>
<reference evidence="9" key="2">
    <citation type="submission" date="2025-09" db="UniProtKB">
        <authorList>
            <consortium name="Ensembl"/>
        </authorList>
    </citation>
    <scope>IDENTIFICATION</scope>
</reference>
<organism evidence="9 10">
    <name type="scientific">Varanus komodoensis</name>
    <name type="common">Komodo dragon</name>
    <dbReference type="NCBI Taxonomy" id="61221"/>
    <lineage>
        <taxon>Eukaryota</taxon>
        <taxon>Metazoa</taxon>
        <taxon>Chordata</taxon>
        <taxon>Craniata</taxon>
        <taxon>Vertebrata</taxon>
        <taxon>Euteleostomi</taxon>
        <taxon>Lepidosauria</taxon>
        <taxon>Squamata</taxon>
        <taxon>Bifurcata</taxon>
        <taxon>Unidentata</taxon>
        <taxon>Episquamata</taxon>
        <taxon>Toxicofera</taxon>
        <taxon>Anguimorpha</taxon>
        <taxon>Paleoanguimorpha</taxon>
        <taxon>Varanoidea</taxon>
        <taxon>Varanidae</taxon>
        <taxon>Varanus</taxon>
    </lineage>
</organism>
<evidence type="ECO:0000313" key="9">
    <source>
        <dbReference type="Ensembl" id="ENSVKKP00000025494.1"/>
    </source>
</evidence>
<dbReference type="GO" id="GO:0016607">
    <property type="term" value="C:nuclear speck"/>
    <property type="evidence" value="ECO:0007669"/>
    <property type="project" value="TreeGrafter"/>
</dbReference>
<keyword evidence="10" id="KW-1185">Reference proteome</keyword>
<dbReference type="Ensembl" id="ENSVKKT00000026109.1">
    <property type="protein sequence ID" value="ENSVKKP00000025494.1"/>
    <property type="gene ID" value="ENSVKKG00000016731.1"/>
</dbReference>
<dbReference type="GO" id="GO:0005829">
    <property type="term" value="C:cytosol"/>
    <property type="evidence" value="ECO:0007669"/>
    <property type="project" value="TreeGrafter"/>
</dbReference>
<keyword evidence="4" id="KW-0539">Nucleus</keyword>
<keyword evidence="2" id="KW-0235">DNA replication</keyword>
<dbReference type="InterPro" id="IPR012340">
    <property type="entry name" value="NA-bd_OB-fold"/>
</dbReference>
<proteinExistence type="inferred from homology"/>
<dbReference type="PANTHER" id="PTHR33962">
    <property type="entry name" value="RECQ-MEDIATED GENOME INSTABILITY PROTEIN 2 RMI2"/>
    <property type="match status" value="1"/>
</dbReference>
<dbReference type="GO" id="GO:0006281">
    <property type="term" value="P:DNA repair"/>
    <property type="evidence" value="ECO:0007669"/>
    <property type="project" value="TreeGrafter"/>
</dbReference>
<dbReference type="FunFam" id="2.40.50.140:FF:000224">
    <property type="entry name" value="RecQ mediated genome instability 2"/>
    <property type="match status" value="1"/>
</dbReference>
<dbReference type="OMA" id="RTMWELE"/>
<evidence type="ECO:0000256" key="3">
    <source>
        <dbReference type="ARBA" id="ARBA00023125"/>
    </source>
</evidence>
<dbReference type="Pfam" id="PF16100">
    <property type="entry name" value="RMI2"/>
    <property type="match status" value="1"/>
</dbReference>
<accession>A0A8D2LPF5</accession>
<name>A0A8D2LPF5_VARKO</name>
<evidence type="ECO:0000256" key="5">
    <source>
        <dbReference type="ARBA" id="ARBA00055932"/>
    </source>
</evidence>
<dbReference type="GO" id="GO:0033045">
    <property type="term" value="P:regulation of sister chromatid segregation"/>
    <property type="evidence" value="ECO:0007669"/>
    <property type="project" value="TreeGrafter"/>
</dbReference>
<evidence type="ECO:0000256" key="8">
    <source>
        <dbReference type="ARBA" id="ARBA00069617"/>
    </source>
</evidence>
<dbReference type="AlphaFoldDB" id="A0A8D2LPF5"/>
<sequence length="144" mass="15837">ATLAMSEDSGSSQLPPVKVLAAQLRRCRRMSGGPWLLDREEYGRPALAVRFVWMQGTVLSVELDGSTVRLRDESGSFVAQGVDSVPKGRPCLIAGKYVMVMGLLQSCTPEPTIRAVKMTDLSENPLHRSMWGLEVEDLHRNGLL</sequence>
<reference evidence="9" key="1">
    <citation type="submission" date="2025-08" db="UniProtKB">
        <authorList>
            <consortium name="Ensembl"/>
        </authorList>
    </citation>
    <scope>IDENTIFICATION</scope>
</reference>
<dbReference type="Gene3D" id="2.40.50.140">
    <property type="entry name" value="Nucleic acid-binding proteins"/>
    <property type="match status" value="1"/>
</dbReference>
<dbReference type="Proteomes" id="UP000694545">
    <property type="component" value="Unplaced"/>
</dbReference>
<comment type="subunit">
    <text evidence="7">Component of the RMI complex, containing at least TOP3A, RMI1 and RMI2. The RMI complex interacts with BLM.</text>
</comment>
<comment type="function">
    <text evidence="5">Essential component of the RMI complex, a complex that plays an important role in the processing of homologous recombination intermediates. It is required to regulate sister chromatid segregation and to limit DNA crossover. Essential for the stability, localization, and function of BLM, TOP3A, and complexes containing BLM. In the RMI complex, it is required to target BLM to chromatin and stress-induced nuclear foci and mitotic phosphorylation of BLM.</text>
</comment>
<evidence type="ECO:0000256" key="6">
    <source>
        <dbReference type="ARBA" id="ARBA00061240"/>
    </source>
</evidence>
<dbReference type="GO" id="GO:0006260">
    <property type="term" value="P:DNA replication"/>
    <property type="evidence" value="ECO:0007669"/>
    <property type="project" value="UniProtKB-KW"/>
</dbReference>
<dbReference type="GO" id="GO:0043007">
    <property type="term" value="P:maintenance of rDNA"/>
    <property type="evidence" value="ECO:0007669"/>
    <property type="project" value="TreeGrafter"/>
</dbReference>
<evidence type="ECO:0000256" key="7">
    <source>
        <dbReference type="ARBA" id="ARBA00065114"/>
    </source>
</evidence>
<evidence type="ECO:0000256" key="2">
    <source>
        <dbReference type="ARBA" id="ARBA00022705"/>
    </source>
</evidence>
<protein>
    <recommendedName>
        <fullName evidence="8">RecQ-mediated genome instability protein 2</fullName>
    </recommendedName>
</protein>